<dbReference type="PANTHER" id="PTHR12947:SF13">
    <property type="entry name" value="FI19924P1"/>
    <property type="match status" value="1"/>
</dbReference>
<keyword evidence="7" id="KW-0862">Zinc</keyword>
<dbReference type="InterPro" id="IPR044098">
    <property type="entry name" value="STAMBP/STALP-like_MPN"/>
</dbReference>
<accession>A0AAF0AXA7</accession>
<dbReference type="GO" id="GO:0046872">
    <property type="term" value="F:metal ion binding"/>
    <property type="evidence" value="ECO:0007669"/>
    <property type="project" value="UniProtKB-KW"/>
</dbReference>
<dbReference type="GO" id="GO:0061578">
    <property type="term" value="F:K63-linked deubiquitinase activity"/>
    <property type="evidence" value="ECO:0007669"/>
    <property type="project" value="InterPro"/>
</dbReference>
<evidence type="ECO:0000256" key="2">
    <source>
        <dbReference type="ARBA" id="ARBA00010981"/>
    </source>
</evidence>
<dbReference type="FunFam" id="3.40.140.10:FF:000033">
    <property type="entry name" value="AMSH-like protease sst2"/>
    <property type="match status" value="1"/>
</dbReference>
<dbReference type="KEGG" id="som:SOMG_03622"/>
<dbReference type="CDD" id="cd08066">
    <property type="entry name" value="MPN_AMSH_like"/>
    <property type="match status" value="1"/>
</dbReference>
<dbReference type="AlphaFoldDB" id="A0AAF0AXA7"/>
<keyword evidence="8" id="KW-0482">Metalloprotease</keyword>
<dbReference type="GO" id="GO:0005768">
    <property type="term" value="C:endosome"/>
    <property type="evidence" value="ECO:0007669"/>
    <property type="project" value="TreeGrafter"/>
</dbReference>
<proteinExistence type="inferred from homology"/>
<evidence type="ECO:0000256" key="3">
    <source>
        <dbReference type="ARBA" id="ARBA00022670"/>
    </source>
</evidence>
<dbReference type="EMBL" id="CP115612">
    <property type="protein sequence ID" value="WBW74073.1"/>
    <property type="molecule type" value="Genomic_DNA"/>
</dbReference>
<feature type="region of interest" description="Disordered" evidence="9">
    <location>
        <begin position="120"/>
        <end position="139"/>
    </location>
</feature>
<evidence type="ECO:0000256" key="6">
    <source>
        <dbReference type="ARBA" id="ARBA00022801"/>
    </source>
</evidence>
<dbReference type="Pfam" id="PF01398">
    <property type="entry name" value="JAB"/>
    <property type="match status" value="1"/>
</dbReference>
<keyword evidence="5" id="KW-0833">Ubl conjugation pathway</keyword>
<dbReference type="Proteomes" id="UP001212411">
    <property type="component" value="Chromosome 2"/>
</dbReference>
<dbReference type="GO" id="GO:0140492">
    <property type="term" value="F:metal-dependent deubiquitinase activity"/>
    <property type="evidence" value="ECO:0007669"/>
    <property type="project" value="InterPro"/>
</dbReference>
<dbReference type="SMART" id="SM00232">
    <property type="entry name" value="JAB_MPN"/>
    <property type="match status" value="1"/>
</dbReference>
<dbReference type="InterPro" id="IPR015063">
    <property type="entry name" value="USP8_dimer"/>
</dbReference>
<dbReference type="Pfam" id="PF08969">
    <property type="entry name" value="USP8_dimer"/>
    <property type="match status" value="1"/>
</dbReference>
<feature type="compositionally biased region" description="Polar residues" evidence="9">
    <location>
        <begin position="190"/>
        <end position="218"/>
    </location>
</feature>
<dbReference type="SUPFAM" id="SSF102712">
    <property type="entry name" value="JAB1/MPN domain"/>
    <property type="match status" value="1"/>
</dbReference>
<protein>
    <submittedName>
        <fullName evidence="11">AMSH/STAMBP protein-like protein, ubiquitin specific-protease</fullName>
    </submittedName>
</protein>
<dbReference type="Gene3D" id="3.40.140.10">
    <property type="entry name" value="Cytidine Deaminase, domain 2"/>
    <property type="match status" value="1"/>
</dbReference>
<feature type="domain" description="MPN" evidence="10">
    <location>
        <begin position="254"/>
        <end position="384"/>
    </location>
</feature>
<dbReference type="PROSITE" id="PS50249">
    <property type="entry name" value="MPN"/>
    <property type="match status" value="1"/>
</dbReference>
<evidence type="ECO:0000313" key="12">
    <source>
        <dbReference type="Proteomes" id="UP001212411"/>
    </source>
</evidence>
<evidence type="ECO:0000256" key="8">
    <source>
        <dbReference type="ARBA" id="ARBA00023049"/>
    </source>
</evidence>
<evidence type="ECO:0000256" key="9">
    <source>
        <dbReference type="SAM" id="MobiDB-lite"/>
    </source>
</evidence>
<sequence length="426" mass="48210">MSVVQQSETPLSYSDLATRASNFSFNANLPLKNWLRTSQAILKQAHVYVLEKDYSNGAFLLIRYSELFLKCQQHPESQGYRKQLFEYFQIVKNEVLQEIQLLKPLVEKQYEEYQMRQASVPPKQVKSLPQPKRQVSPVSEPQLEQWALSELQILPRDASNELLSSVSSSSSRPIFDYSSLQSSLDSSYSTPVPESQSLVNSSKPSNHASLPQSLSPEVSLDNQTGHIIPYSEPKKPQGSFKIRAYTEGGKPLRTVYLPKSLKSKFLRVAELNTKKRLETCGILCGKLRQNAFFITQLVIPAQEATTDTCGTTDETALFDYQDKHDLLTLGWIHTHPTQTCFMSSVDLHTHCSYQLMLPEAIAIVMSPSKTPESGMFRLLDPKGLEKIIHCRTPGLFHMHEGQVYTKISQNGHIREIDASVEMVDLR</sequence>
<keyword evidence="12" id="KW-1185">Reference proteome</keyword>
<dbReference type="GO" id="GO:0070536">
    <property type="term" value="P:protein K63-linked deubiquitination"/>
    <property type="evidence" value="ECO:0007669"/>
    <property type="project" value="InterPro"/>
</dbReference>
<keyword evidence="3" id="KW-0645">Protease</keyword>
<comment type="similarity">
    <text evidence="2">Belongs to the peptidase M67C family.</text>
</comment>
<evidence type="ECO:0000256" key="1">
    <source>
        <dbReference type="ARBA" id="ARBA00001947"/>
    </source>
</evidence>
<dbReference type="RefSeq" id="XP_056038316.1">
    <property type="nucleotide sequence ID" value="XM_056182411.1"/>
</dbReference>
<dbReference type="GeneID" id="80877100"/>
<comment type="cofactor">
    <cofactor evidence="1">
        <name>Zn(2+)</name>
        <dbReference type="ChEBI" id="CHEBI:29105"/>
    </cofactor>
</comment>
<dbReference type="GO" id="GO:0006508">
    <property type="term" value="P:proteolysis"/>
    <property type="evidence" value="ECO:0007669"/>
    <property type="project" value="UniProtKB-KW"/>
</dbReference>
<evidence type="ECO:0000259" key="10">
    <source>
        <dbReference type="PROSITE" id="PS50249"/>
    </source>
</evidence>
<dbReference type="GO" id="GO:0016020">
    <property type="term" value="C:membrane"/>
    <property type="evidence" value="ECO:0007669"/>
    <property type="project" value="TreeGrafter"/>
</dbReference>
<evidence type="ECO:0000256" key="7">
    <source>
        <dbReference type="ARBA" id="ARBA00022833"/>
    </source>
</evidence>
<gene>
    <name evidence="11" type="primary">sst2</name>
    <name evidence="11" type="ORF">SOMG_03622</name>
</gene>
<reference evidence="11 12" key="1">
    <citation type="journal article" date="2023" name="G3 (Bethesda)">
        <title>A high-quality reference genome for the fission yeast Schizosaccharomyces osmophilus.</title>
        <authorList>
            <person name="Jia G.S."/>
            <person name="Zhang W.C."/>
            <person name="Liang Y."/>
            <person name="Liu X.H."/>
            <person name="Rhind N."/>
            <person name="Pidoux A."/>
            <person name="Brysch-Herzberg M."/>
            <person name="Du L.L."/>
        </authorList>
    </citation>
    <scope>NUCLEOTIDE SEQUENCE [LARGE SCALE GENOMIC DNA]</scope>
    <source>
        <strain evidence="11 12">CBS 15793</strain>
    </source>
</reference>
<feature type="region of interest" description="Disordered" evidence="9">
    <location>
        <begin position="186"/>
        <end position="218"/>
    </location>
</feature>
<dbReference type="Gene3D" id="1.20.58.80">
    <property type="entry name" value="Phosphotransferase system, lactose/cellobiose-type IIA subunit"/>
    <property type="match status" value="1"/>
</dbReference>
<organism evidence="11 12">
    <name type="scientific">Schizosaccharomyces osmophilus</name>
    <dbReference type="NCBI Taxonomy" id="2545709"/>
    <lineage>
        <taxon>Eukaryota</taxon>
        <taxon>Fungi</taxon>
        <taxon>Dikarya</taxon>
        <taxon>Ascomycota</taxon>
        <taxon>Taphrinomycotina</taxon>
        <taxon>Schizosaccharomycetes</taxon>
        <taxon>Schizosaccharomycetales</taxon>
        <taxon>Schizosaccharomycetaceae</taxon>
        <taxon>Schizosaccharomyces</taxon>
    </lineage>
</organism>
<dbReference type="PANTHER" id="PTHR12947">
    <property type="entry name" value="AMSH-LIKE PROTEASE"/>
    <property type="match status" value="1"/>
</dbReference>
<evidence type="ECO:0000256" key="5">
    <source>
        <dbReference type="ARBA" id="ARBA00022786"/>
    </source>
</evidence>
<keyword evidence="6" id="KW-0378">Hydrolase</keyword>
<evidence type="ECO:0000313" key="11">
    <source>
        <dbReference type="EMBL" id="WBW74073.1"/>
    </source>
</evidence>
<name>A0AAF0AXA7_9SCHI</name>
<dbReference type="InterPro" id="IPR000555">
    <property type="entry name" value="JAMM/MPN+_dom"/>
</dbReference>
<dbReference type="InterPro" id="IPR037518">
    <property type="entry name" value="MPN"/>
</dbReference>
<evidence type="ECO:0000256" key="4">
    <source>
        <dbReference type="ARBA" id="ARBA00022723"/>
    </source>
</evidence>
<keyword evidence="4" id="KW-0479">Metal-binding</keyword>